<gene>
    <name evidence="2" type="ORF">BJ554DRAFT_1546</name>
</gene>
<evidence type="ECO:0000256" key="1">
    <source>
        <dbReference type="SAM" id="MobiDB-lite"/>
    </source>
</evidence>
<dbReference type="EMBL" id="JAEFCI010008758">
    <property type="protein sequence ID" value="KAG5458264.1"/>
    <property type="molecule type" value="Genomic_DNA"/>
</dbReference>
<feature type="compositionally biased region" description="Acidic residues" evidence="1">
    <location>
        <begin position="57"/>
        <end position="73"/>
    </location>
</feature>
<dbReference type="Proteomes" id="UP000673691">
    <property type="component" value="Unassembled WGS sequence"/>
</dbReference>
<evidence type="ECO:0000313" key="2">
    <source>
        <dbReference type="EMBL" id="KAG5458264.1"/>
    </source>
</evidence>
<feature type="region of interest" description="Disordered" evidence="1">
    <location>
        <begin position="130"/>
        <end position="168"/>
    </location>
</feature>
<sequence>MSLHPLEPRPEQYGSLDIALLLHEHSRLSNSMNHLRASNEQLAEYCRRRRRRGGEERGDDDDDDDDDDGEDGPEFALAITENEGVIRRQERLLKMLRTSLEEGLRSGRYAGAAAAHRYQYEIAKVLLAGPPSSPGAAEEVGPPNGGDRTPAAPECASRGRAGNAGVFV</sequence>
<keyword evidence="3" id="KW-1185">Reference proteome</keyword>
<feature type="region of interest" description="Disordered" evidence="1">
    <location>
        <begin position="49"/>
        <end position="76"/>
    </location>
</feature>
<evidence type="ECO:0000313" key="3">
    <source>
        <dbReference type="Proteomes" id="UP000673691"/>
    </source>
</evidence>
<name>A0A8H7ZRW6_9FUNG</name>
<proteinExistence type="predicted"/>
<dbReference type="OrthoDB" id="548474at2759"/>
<dbReference type="AlphaFoldDB" id="A0A8H7ZRW6"/>
<organism evidence="2 3">
    <name type="scientific">Olpidium bornovanus</name>
    <dbReference type="NCBI Taxonomy" id="278681"/>
    <lineage>
        <taxon>Eukaryota</taxon>
        <taxon>Fungi</taxon>
        <taxon>Fungi incertae sedis</taxon>
        <taxon>Olpidiomycota</taxon>
        <taxon>Olpidiomycotina</taxon>
        <taxon>Olpidiomycetes</taxon>
        <taxon>Olpidiales</taxon>
        <taxon>Olpidiaceae</taxon>
        <taxon>Olpidium</taxon>
    </lineage>
</organism>
<comment type="caution">
    <text evidence="2">The sequence shown here is derived from an EMBL/GenBank/DDBJ whole genome shotgun (WGS) entry which is preliminary data.</text>
</comment>
<reference evidence="2 3" key="1">
    <citation type="journal article" name="Sci. Rep.">
        <title>Genome-scale phylogenetic analyses confirm Olpidium as the closest living zoosporic fungus to the non-flagellated, terrestrial fungi.</title>
        <authorList>
            <person name="Chang Y."/>
            <person name="Rochon D."/>
            <person name="Sekimoto S."/>
            <person name="Wang Y."/>
            <person name="Chovatia M."/>
            <person name="Sandor L."/>
            <person name="Salamov A."/>
            <person name="Grigoriev I.V."/>
            <person name="Stajich J.E."/>
            <person name="Spatafora J.W."/>
        </authorList>
    </citation>
    <scope>NUCLEOTIDE SEQUENCE [LARGE SCALE GENOMIC DNA]</scope>
    <source>
        <strain evidence="2">S191</strain>
    </source>
</reference>
<accession>A0A8H7ZRW6</accession>
<protein>
    <submittedName>
        <fullName evidence="2">Uncharacterized protein</fullName>
    </submittedName>
</protein>